<gene>
    <name evidence="2" type="ORF">B0I31_102147</name>
</gene>
<proteinExistence type="predicted"/>
<dbReference type="EMBL" id="PYAX01000002">
    <property type="protein sequence ID" value="PSL57169.1"/>
    <property type="molecule type" value="Genomic_DNA"/>
</dbReference>
<evidence type="ECO:0000256" key="1">
    <source>
        <dbReference type="SAM" id="MobiDB-lite"/>
    </source>
</evidence>
<dbReference type="AlphaFoldDB" id="A0A2P8IFB4"/>
<evidence type="ECO:0000313" key="2">
    <source>
        <dbReference type="EMBL" id="PSL57169.1"/>
    </source>
</evidence>
<sequence length="43" mass="4316">MAISIGTHAVTDRDGGPDAITTGPDGALWIALETGALARVARP</sequence>
<feature type="region of interest" description="Disordered" evidence="1">
    <location>
        <begin position="1"/>
        <end position="21"/>
    </location>
</feature>
<keyword evidence="3" id="KW-1185">Reference proteome</keyword>
<dbReference type="Proteomes" id="UP000241118">
    <property type="component" value="Unassembled WGS sequence"/>
</dbReference>
<reference evidence="2 3" key="1">
    <citation type="submission" date="2018-03" db="EMBL/GenBank/DDBJ databases">
        <title>Genomic Encyclopedia of Type Strains, Phase III (KMG-III): the genomes of soil and plant-associated and newly described type strains.</title>
        <authorList>
            <person name="Whitman W."/>
        </authorList>
    </citation>
    <scope>NUCLEOTIDE SEQUENCE [LARGE SCALE GENOMIC DNA]</scope>
    <source>
        <strain evidence="2 3">CGMCC 4.7097</strain>
    </source>
</reference>
<comment type="caution">
    <text evidence="2">The sequence shown here is derived from an EMBL/GenBank/DDBJ whole genome shotgun (WGS) entry which is preliminary data.</text>
</comment>
<evidence type="ECO:0000313" key="3">
    <source>
        <dbReference type="Proteomes" id="UP000241118"/>
    </source>
</evidence>
<evidence type="ECO:0008006" key="4">
    <source>
        <dbReference type="Google" id="ProtNLM"/>
    </source>
</evidence>
<protein>
    <recommendedName>
        <fullName evidence="4">Glucose/sorbosone dehydrogenase</fullName>
    </recommendedName>
</protein>
<name>A0A2P8IFB4_SACCR</name>
<organism evidence="2 3">
    <name type="scientific">Saccharothrix carnea</name>
    <dbReference type="NCBI Taxonomy" id="1280637"/>
    <lineage>
        <taxon>Bacteria</taxon>
        <taxon>Bacillati</taxon>
        <taxon>Actinomycetota</taxon>
        <taxon>Actinomycetes</taxon>
        <taxon>Pseudonocardiales</taxon>
        <taxon>Pseudonocardiaceae</taxon>
        <taxon>Saccharothrix</taxon>
    </lineage>
</organism>
<dbReference type="RefSeq" id="WP_281262275.1">
    <property type="nucleotide sequence ID" value="NZ_PYAX01000002.1"/>
</dbReference>
<accession>A0A2P8IFB4</accession>